<evidence type="ECO:0000313" key="3">
    <source>
        <dbReference type="Proteomes" id="UP000823399"/>
    </source>
</evidence>
<feature type="non-terminal residue" evidence="2">
    <location>
        <position position="230"/>
    </location>
</feature>
<feature type="compositionally biased region" description="Basic residues" evidence="1">
    <location>
        <begin position="180"/>
        <end position="191"/>
    </location>
</feature>
<reference evidence="2" key="1">
    <citation type="journal article" date="2020" name="New Phytol.">
        <title>Comparative genomics reveals dynamic genome evolution in host specialist ectomycorrhizal fungi.</title>
        <authorList>
            <person name="Lofgren L.A."/>
            <person name="Nguyen N.H."/>
            <person name="Vilgalys R."/>
            <person name="Ruytinx J."/>
            <person name="Liao H.L."/>
            <person name="Branco S."/>
            <person name="Kuo A."/>
            <person name="LaButti K."/>
            <person name="Lipzen A."/>
            <person name="Andreopoulos W."/>
            <person name="Pangilinan J."/>
            <person name="Riley R."/>
            <person name="Hundley H."/>
            <person name="Na H."/>
            <person name="Barry K."/>
            <person name="Grigoriev I.V."/>
            <person name="Stajich J.E."/>
            <person name="Kennedy P.G."/>
        </authorList>
    </citation>
    <scope>NUCLEOTIDE SEQUENCE</scope>
    <source>
        <strain evidence="2">FC423</strain>
    </source>
</reference>
<gene>
    <name evidence="2" type="ORF">F5147DRAFT_547370</name>
</gene>
<protein>
    <submittedName>
        <fullName evidence="2">Uncharacterized protein</fullName>
    </submittedName>
</protein>
<comment type="caution">
    <text evidence="2">The sequence shown here is derived from an EMBL/GenBank/DDBJ whole genome shotgun (WGS) entry which is preliminary data.</text>
</comment>
<dbReference type="AlphaFoldDB" id="A0A9P7FGB5"/>
<organism evidence="2 3">
    <name type="scientific">Suillus discolor</name>
    <dbReference type="NCBI Taxonomy" id="1912936"/>
    <lineage>
        <taxon>Eukaryota</taxon>
        <taxon>Fungi</taxon>
        <taxon>Dikarya</taxon>
        <taxon>Basidiomycota</taxon>
        <taxon>Agaricomycotina</taxon>
        <taxon>Agaricomycetes</taxon>
        <taxon>Agaricomycetidae</taxon>
        <taxon>Boletales</taxon>
        <taxon>Suillineae</taxon>
        <taxon>Suillaceae</taxon>
        <taxon>Suillus</taxon>
    </lineage>
</organism>
<evidence type="ECO:0000256" key="1">
    <source>
        <dbReference type="SAM" id="MobiDB-lite"/>
    </source>
</evidence>
<dbReference type="OrthoDB" id="2668018at2759"/>
<sequence>KPKTIGQWRNTDLLSMMLEDSAWHRSFIPTVFLWAGVQPKFWTIETEQLLPALQSIFDVAYPGTNHNVQPKGPIIGLQVLATNLLEDYAFLYEDPETCDPDQIYWSIFMLEMIEAAHINAIAGFLDVPALNTHGLHLMGMQAVIAACTAALERAFSFAAKPKTSADDQSTTAGSTNGSSKPRKMPLKRNKSSGKDSTAASAFSEANCGLVMSEYYDSLQRRRSKYTMDII</sequence>
<evidence type="ECO:0000313" key="2">
    <source>
        <dbReference type="EMBL" id="KAG2115112.1"/>
    </source>
</evidence>
<accession>A0A9P7FGB5</accession>
<name>A0A9P7FGB5_9AGAM</name>
<dbReference type="Proteomes" id="UP000823399">
    <property type="component" value="Unassembled WGS sequence"/>
</dbReference>
<feature type="region of interest" description="Disordered" evidence="1">
    <location>
        <begin position="164"/>
        <end position="197"/>
    </location>
</feature>
<keyword evidence="3" id="KW-1185">Reference proteome</keyword>
<dbReference type="EMBL" id="JABBWM010000008">
    <property type="protein sequence ID" value="KAG2115112.1"/>
    <property type="molecule type" value="Genomic_DNA"/>
</dbReference>
<dbReference type="RefSeq" id="XP_041296829.1">
    <property type="nucleotide sequence ID" value="XM_041430345.1"/>
</dbReference>
<feature type="compositionally biased region" description="Polar residues" evidence="1">
    <location>
        <begin position="166"/>
        <end position="179"/>
    </location>
</feature>
<dbReference type="GeneID" id="64692604"/>
<feature type="non-terminal residue" evidence="2">
    <location>
        <position position="1"/>
    </location>
</feature>
<proteinExistence type="predicted"/>